<dbReference type="GeneID" id="34684227"/>
<protein>
    <submittedName>
        <fullName evidence="1">LALA0S02e00364g1_1</fullName>
    </submittedName>
</protein>
<organism evidence="1 2">
    <name type="scientific">Lachancea lanzarotensis</name>
    <dbReference type="NCBI Taxonomy" id="1245769"/>
    <lineage>
        <taxon>Eukaryota</taxon>
        <taxon>Fungi</taxon>
        <taxon>Dikarya</taxon>
        <taxon>Ascomycota</taxon>
        <taxon>Saccharomycotina</taxon>
        <taxon>Saccharomycetes</taxon>
        <taxon>Saccharomycetales</taxon>
        <taxon>Saccharomycetaceae</taxon>
        <taxon>Lachancea</taxon>
    </lineage>
</organism>
<accession>A0A0C7N5W7</accession>
<dbReference type="OrthoDB" id="4033014at2759"/>
<dbReference type="EMBL" id="LN736361">
    <property type="protein sequence ID" value="CEP60820.1"/>
    <property type="molecule type" value="Genomic_DNA"/>
</dbReference>
<keyword evidence="2" id="KW-1185">Reference proteome</keyword>
<dbReference type="HOGENOM" id="CLU_065861_0_0_1"/>
<gene>
    <name evidence="1" type="ORF">LALA0_S02e00364g</name>
</gene>
<dbReference type="Proteomes" id="UP000054304">
    <property type="component" value="Unassembled WGS sequence"/>
</dbReference>
<sequence length="249" mass="28469">MEVLLPPVIILQVNQSLDVKRVLGGSRPEPLCLLLFGEISHSNVIVHYGLELPLLEENGTISYASDALNKRIGLVRSVLPQLQLLGIIFVIDSSLPFHFDTILDALMSEVETLKSFLIYTIQGNKLDLRCHQIDEPRHRMPVRFLNNDTLLAAIDDSQHLRNEDKNDHEKQKDFKEKLISRISNIIRYLEQGQVTDSILRKINLLVLQLKKAPTNDIEQQVLEKEMELQLLNIICDQWETGHTLGRSDP</sequence>
<evidence type="ECO:0000313" key="2">
    <source>
        <dbReference type="Proteomes" id="UP000054304"/>
    </source>
</evidence>
<name>A0A0C7N5W7_9SACH</name>
<evidence type="ECO:0000313" key="1">
    <source>
        <dbReference type="EMBL" id="CEP60820.1"/>
    </source>
</evidence>
<dbReference type="RefSeq" id="XP_022627059.1">
    <property type="nucleotide sequence ID" value="XM_022773544.1"/>
</dbReference>
<reference evidence="1 2" key="1">
    <citation type="submission" date="2014-12" db="EMBL/GenBank/DDBJ databases">
        <authorList>
            <person name="Neuveglise Cecile"/>
        </authorList>
    </citation>
    <scope>NUCLEOTIDE SEQUENCE [LARGE SCALE GENOMIC DNA]</scope>
    <source>
        <strain evidence="1 2">CBS 12615</strain>
    </source>
</reference>
<proteinExistence type="predicted"/>
<dbReference type="AlphaFoldDB" id="A0A0C7N5W7"/>